<dbReference type="EMBL" id="MU001779">
    <property type="protein sequence ID" value="KAF2798659.1"/>
    <property type="molecule type" value="Genomic_DNA"/>
</dbReference>
<gene>
    <name evidence="1" type="ORF">K505DRAFT_405064</name>
</gene>
<organism evidence="1 2">
    <name type="scientific">Melanomma pulvis-pyrius CBS 109.77</name>
    <dbReference type="NCBI Taxonomy" id="1314802"/>
    <lineage>
        <taxon>Eukaryota</taxon>
        <taxon>Fungi</taxon>
        <taxon>Dikarya</taxon>
        <taxon>Ascomycota</taxon>
        <taxon>Pezizomycotina</taxon>
        <taxon>Dothideomycetes</taxon>
        <taxon>Pleosporomycetidae</taxon>
        <taxon>Pleosporales</taxon>
        <taxon>Melanommataceae</taxon>
        <taxon>Melanomma</taxon>
    </lineage>
</organism>
<reference evidence="1" key="1">
    <citation type="journal article" date="2020" name="Stud. Mycol.">
        <title>101 Dothideomycetes genomes: a test case for predicting lifestyles and emergence of pathogens.</title>
        <authorList>
            <person name="Haridas S."/>
            <person name="Albert R."/>
            <person name="Binder M."/>
            <person name="Bloem J."/>
            <person name="Labutti K."/>
            <person name="Salamov A."/>
            <person name="Andreopoulos B."/>
            <person name="Baker S."/>
            <person name="Barry K."/>
            <person name="Bills G."/>
            <person name="Bluhm B."/>
            <person name="Cannon C."/>
            <person name="Castanera R."/>
            <person name="Culley D."/>
            <person name="Daum C."/>
            <person name="Ezra D."/>
            <person name="Gonzalez J."/>
            <person name="Henrissat B."/>
            <person name="Kuo A."/>
            <person name="Liang C."/>
            <person name="Lipzen A."/>
            <person name="Lutzoni F."/>
            <person name="Magnuson J."/>
            <person name="Mondo S."/>
            <person name="Nolan M."/>
            <person name="Ohm R."/>
            <person name="Pangilinan J."/>
            <person name="Park H.-J."/>
            <person name="Ramirez L."/>
            <person name="Alfaro M."/>
            <person name="Sun H."/>
            <person name="Tritt A."/>
            <person name="Yoshinaga Y."/>
            <person name="Zwiers L.-H."/>
            <person name="Turgeon B."/>
            <person name="Goodwin S."/>
            <person name="Spatafora J."/>
            <person name="Crous P."/>
            <person name="Grigoriev I."/>
        </authorList>
    </citation>
    <scope>NUCLEOTIDE SEQUENCE</scope>
    <source>
        <strain evidence="1">CBS 109.77</strain>
    </source>
</reference>
<accession>A0A6A6XQM4</accession>
<proteinExistence type="predicted"/>
<name>A0A6A6XQM4_9PLEO</name>
<dbReference type="AlphaFoldDB" id="A0A6A6XQM4"/>
<evidence type="ECO:0000313" key="2">
    <source>
        <dbReference type="Proteomes" id="UP000799757"/>
    </source>
</evidence>
<sequence>MSLVTSSFAAGQSSTCSAANYNNYPTTDVFCAVASTEGLPSNYSDILGGCCKDAPVEKYARWLRALLPRGGPDGGVRPQLILCNGNNTATATGKPASTGAAPGYLVTYSVSKAGLGMLAMLFVSAAVGTLL</sequence>
<evidence type="ECO:0000313" key="1">
    <source>
        <dbReference type="EMBL" id="KAF2798659.1"/>
    </source>
</evidence>
<keyword evidence="2" id="KW-1185">Reference proteome</keyword>
<protein>
    <submittedName>
        <fullName evidence="1">Uncharacterized protein</fullName>
    </submittedName>
</protein>
<dbReference type="Proteomes" id="UP000799757">
    <property type="component" value="Unassembled WGS sequence"/>
</dbReference>
<dbReference type="OrthoDB" id="3520229at2759"/>